<dbReference type="InterPro" id="IPR036388">
    <property type="entry name" value="WH-like_DNA-bd_sf"/>
</dbReference>
<dbReference type="InterPro" id="IPR000847">
    <property type="entry name" value="LysR_HTH_N"/>
</dbReference>
<dbReference type="PANTHER" id="PTHR30419">
    <property type="entry name" value="HTH-TYPE TRANSCRIPTIONAL REGULATOR YBHD"/>
    <property type="match status" value="1"/>
</dbReference>
<evidence type="ECO:0000259" key="1">
    <source>
        <dbReference type="PROSITE" id="PS50931"/>
    </source>
</evidence>
<dbReference type="Gene3D" id="1.10.10.10">
    <property type="entry name" value="Winged helix-like DNA-binding domain superfamily/Winged helix DNA-binding domain"/>
    <property type="match status" value="1"/>
</dbReference>
<dbReference type="InterPro" id="IPR050950">
    <property type="entry name" value="HTH-type_LysR_regulators"/>
</dbReference>
<reference evidence="3" key="1">
    <citation type="journal article" date="2019" name="Int. J. Syst. Evol. Microbiol.">
        <title>The Global Catalogue of Microorganisms (GCM) 10K type strain sequencing project: providing services to taxonomists for standard genome sequencing and annotation.</title>
        <authorList>
            <consortium name="The Broad Institute Genomics Platform"/>
            <consortium name="The Broad Institute Genome Sequencing Center for Infectious Disease"/>
            <person name="Wu L."/>
            <person name="Ma J."/>
        </authorList>
    </citation>
    <scope>NUCLEOTIDE SEQUENCE [LARGE SCALE GENOMIC DNA]</scope>
    <source>
        <strain evidence="3">CCM 8925</strain>
    </source>
</reference>
<dbReference type="EMBL" id="JBHTIO010000045">
    <property type="protein sequence ID" value="MFD0898176.1"/>
    <property type="molecule type" value="Genomic_DNA"/>
</dbReference>
<name>A0ABW3EEN6_9LACO</name>
<keyword evidence="3" id="KW-1185">Reference proteome</keyword>
<accession>A0ABW3EEN6</accession>
<feature type="domain" description="HTH lysR-type" evidence="1">
    <location>
        <begin position="1"/>
        <end position="58"/>
    </location>
</feature>
<dbReference type="RefSeq" id="WP_137637528.1">
    <property type="nucleotide sequence ID" value="NZ_BJDN01000009.1"/>
</dbReference>
<evidence type="ECO:0000313" key="2">
    <source>
        <dbReference type="EMBL" id="MFD0898176.1"/>
    </source>
</evidence>
<dbReference type="Pfam" id="PF00126">
    <property type="entry name" value="HTH_1"/>
    <property type="match status" value="1"/>
</dbReference>
<gene>
    <name evidence="2" type="ORF">ACFQZ7_10620</name>
</gene>
<protein>
    <submittedName>
        <fullName evidence="2">LysR family transcriptional regulator</fullName>
    </submittedName>
</protein>
<evidence type="ECO:0000313" key="3">
    <source>
        <dbReference type="Proteomes" id="UP001597104"/>
    </source>
</evidence>
<comment type="caution">
    <text evidence="2">The sequence shown here is derived from an EMBL/GenBank/DDBJ whole genome shotgun (WGS) entry which is preliminary data.</text>
</comment>
<dbReference type="PROSITE" id="PS50931">
    <property type="entry name" value="HTH_LYSR"/>
    <property type="match status" value="1"/>
</dbReference>
<dbReference type="InterPro" id="IPR036390">
    <property type="entry name" value="WH_DNA-bd_sf"/>
</dbReference>
<organism evidence="2 3">
    <name type="scientific">Loigolactobacillus binensis</name>
    <dbReference type="NCBI Taxonomy" id="2559922"/>
    <lineage>
        <taxon>Bacteria</taxon>
        <taxon>Bacillati</taxon>
        <taxon>Bacillota</taxon>
        <taxon>Bacilli</taxon>
        <taxon>Lactobacillales</taxon>
        <taxon>Lactobacillaceae</taxon>
        <taxon>Loigolactobacillus</taxon>
    </lineage>
</organism>
<dbReference type="Proteomes" id="UP001597104">
    <property type="component" value="Unassembled WGS sequence"/>
</dbReference>
<dbReference type="SUPFAM" id="SSF46785">
    <property type="entry name" value="Winged helix' DNA-binding domain"/>
    <property type="match status" value="1"/>
</dbReference>
<proteinExistence type="predicted"/>
<sequence>MDFARLAEFIAIIDAGSIAQAATKLNLSAATLSHRLRQFEQTLGFKLFKRNHTRMELTAEGYYFYQDALRISQHYRAIKQAMHQATE</sequence>